<evidence type="ECO:0000256" key="10">
    <source>
        <dbReference type="ARBA" id="ARBA00022840"/>
    </source>
</evidence>
<dbReference type="InterPro" id="IPR004625">
    <property type="entry name" value="PyrdxlKinase"/>
</dbReference>
<dbReference type="PANTHER" id="PTHR10534">
    <property type="entry name" value="PYRIDOXAL KINASE"/>
    <property type="match status" value="1"/>
</dbReference>
<protein>
    <recommendedName>
        <fullName evidence="6">Pyridoxal kinase</fullName>
        <ecNumber evidence="5">2.7.1.35</ecNumber>
    </recommendedName>
    <alternativeName>
        <fullName evidence="11">Pyridoxine kinase</fullName>
    </alternativeName>
</protein>
<evidence type="ECO:0000313" key="17">
    <source>
        <dbReference type="RefSeq" id="XP_003747454.1"/>
    </source>
</evidence>
<accession>A0AAJ6VZN1</accession>
<evidence type="ECO:0000256" key="1">
    <source>
        <dbReference type="ARBA" id="ARBA00004750"/>
    </source>
</evidence>
<dbReference type="CDD" id="cd01173">
    <property type="entry name" value="pyridoxal_pyridoxamine_kinase"/>
    <property type="match status" value="1"/>
</dbReference>
<evidence type="ECO:0000256" key="7">
    <source>
        <dbReference type="ARBA" id="ARBA00022679"/>
    </source>
</evidence>
<comment type="pathway">
    <text evidence="1">Cofactor metabolism; pyridoxal 5'-phosphate salvage; pyridoxamine 5'-phosphate from pyridoxamine: step 1/1.</text>
</comment>
<evidence type="ECO:0000256" key="14">
    <source>
        <dbReference type="ARBA" id="ARBA00048524"/>
    </source>
</evidence>
<evidence type="ECO:0000256" key="11">
    <source>
        <dbReference type="ARBA" id="ARBA00032808"/>
    </source>
</evidence>
<keyword evidence="9 17" id="KW-0418">Kinase</keyword>
<feature type="domain" description="Pyridoxamine kinase/Phosphomethylpyrimidine kinase" evidence="15">
    <location>
        <begin position="81"/>
        <end position="257"/>
    </location>
</feature>
<dbReference type="Pfam" id="PF08543">
    <property type="entry name" value="Phos_pyr_kin"/>
    <property type="match status" value="1"/>
</dbReference>
<evidence type="ECO:0000259" key="15">
    <source>
        <dbReference type="Pfam" id="PF08543"/>
    </source>
</evidence>
<dbReference type="KEGG" id="goe:100900078"/>
<dbReference type="GO" id="GO:0005524">
    <property type="term" value="F:ATP binding"/>
    <property type="evidence" value="ECO:0007669"/>
    <property type="project" value="UniProtKB-KW"/>
</dbReference>
<comment type="similarity">
    <text evidence="4">Belongs to the pyridoxine kinase family.</text>
</comment>
<dbReference type="GO" id="GO:0008478">
    <property type="term" value="F:pyridoxal kinase activity"/>
    <property type="evidence" value="ECO:0007669"/>
    <property type="project" value="UniProtKB-EC"/>
</dbReference>
<dbReference type="GO" id="GO:0009443">
    <property type="term" value="P:pyridoxal 5'-phosphate salvage"/>
    <property type="evidence" value="ECO:0007669"/>
    <property type="project" value="InterPro"/>
</dbReference>
<dbReference type="RefSeq" id="XP_003747454.1">
    <property type="nucleotide sequence ID" value="XM_003747406.1"/>
</dbReference>
<comment type="catalytic activity">
    <reaction evidence="12">
        <text>pyridoxamine + ATP = pyridoxamine 5'-phosphate + ADP + H(+)</text>
        <dbReference type="Rhea" id="RHEA:25104"/>
        <dbReference type="ChEBI" id="CHEBI:15378"/>
        <dbReference type="ChEBI" id="CHEBI:30616"/>
        <dbReference type="ChEBI" id="CHEBI:57761"/>
        <dbReference type="ChEBI" id="CHEBI:58451"/>
        <dbReference type="ChEBI" id="CHEBI:456216"/>
        <dbReference type="EC" id="2.7.1.35"/>
    </reaction>
    <physiologicalReaction direction="left-to-right" evidence="12">
        <dbReference type="Rhea" id="RHEA:25105"/>
    </physiologicalReaction>
</comment>
<evidence type="ECO:0000256" key="8">
    <source>
        <dbReference type="ARBA" id="ARBA00022741"/>
    </source>
</evidence>
<proteinExistence type="inferred from homology"/>
<evidence type="ECO:0000256" key="12">
    <source>
        <dbReference type="ARBA" id="ARBA00047310"/>
    </source>
</evidence>
<evidence type="ECO:0000256" key="3">
    <source>
        <dbReference type="ARBA" id="ARBA00005210"/>
    </source>
</evidence>
<dbReference type="InterPro" id="IPR029056">
    <property type="entry name" value="Ribokinase-like"/>
</dbReference>
<dbReference type="GO" id="GO:0005829">
    <property type="term" value="C:cytosol"/>
    <property type="evidence" value="ECO:0007669"/>
    <property type="project" value="TreeGrafter"/>
</dbReference>
<dbReference type="SUPFAM" id="SSF53613">
    <property type="entry name" value="Ribokinase-like"/>
    <property type="match status" value="1"/>
</dbReference>
<comment type="catalytic activity">
    <reaction evidence="13">
        <text>pyridoxal + ATP = pyridoxal 5'-phosphate + ADP + H(+)</text>
        <dbReference type="Rhea" id="RHEA:10224"/>
        <dbReference type="ChEBI" id="CHEBI:15378"/>
        <dbReference type="ChEBI" id="CHEBI:17310"/>
        <dbReference type="ChEBI" id="CHEBI:30616"/>
        <dbReference type="ChEBI" id="CHEBI:456216"/>
        <dbReference type="ChEBI" id="CHEBI:597326"/>
        <dbReference type="EC" id="2.7.1.35"/>
    </reaction>
    <physiologicalReaction direction="left-to-right" evidence="13">
        <dbReference type="Rhea" id="RHEA:10225"/>
    </physiologicalReaction>
</comment>
<keyword evidence="8" id="KW-0547">Nucleotide-binding</keyword>
<dbReference type="GeneID" id="100900078"/>
<reference evidence="17" key="1">
    <citation type="submission" date="2025-08" db="UniProtKB">
        <authorList>
            <consortium name="RefSeq"/>
        </authorList>
    </citation>
    <scope>IDENTIFICATION</scope>
</reference>
<evidence type="ECO:0000256" key="2">
    <source>
        <dbReference type="ARBA" id="ARBA00004835"/>
    </source>
</evidence>
<keyword evidence="10" id="KW-0067">ATP-binding</keyword>
<gene>
    <name evidence="17" type="primary">LOC100900078</name>
</gene>
<name>A0AAJ6VZN1_9ACAR</name>
<dbReference type="NCBIfam" id="TIGR00687">
    <property type="entry name" value="pyridox_kin"/>
    <property type="match status" value="1"/>
</dbReference>
<dbReference type="EC" id="2.7.1.35" evidence="5"/>
<comment type="pathway">
    <text evidence="2">Cofactor metabolism; pyridoxal 5'-phosphate salvage; pyridoxine 5'-phosphate from pyridoxine: step 1/1.</text>
</comment>
<comment type="pathway">
    <text evidence="3">Cofactor metabolism; pyridoxal 5'-phosphate salvage; pyridoxal 5'-phosphate from pyridoxal: step 1/1.</text>
</comment>
<dbReference type="Gene3D" id="3.40.1190.20">
    <property type="match status" value="1"/>
</dbReference>
<dbReference type="AlphaFoldDB" id="A0AAJ6VZN1"/>
<keyword evidence="7" id="KW-0808">Transferase</keyword>
<evidence type="ECO:0000256" key="4">
    <source>
        <dbReference type="ARBA" id="ARBA00008805"/>
    </source>
</evidence>
<evidence type="ECO:0000256" key="13">
    <source>
        <dbReference type="ARBA" id="ARBA00047377"/>
    </source>
</evidence>
<dbReference type="PANTHER" id="PTHR10534:SF2">
    <property type="entry name" value="PYRIDOXAL KINASE"/>
    <property type="match status" value="1"/>
</dbReference>
<dbReference type="Proteomes" id="UP000694867">
    <property type="component" value="Unplaced"/>
</dbReference>
<evidence type="ECO:0000313" key="16">
    <source>
        <dbReference type="Proteomes" id="UP000694867"/>
    </source>
</evidence>
<evidence type="ECO:0000256" key="5">
    <source>
        <dbReference type="ARBA" id="ARBA00012104"/>
    </source>
</evidence>
<organism evidence="16 17">
    <name type="scientific">Galendromus occidentalis</name>
    <name type="common">western predatory mite</name>
    <dbReference type="NCBI Taxonomy" id="34638"/>
    <lineage>
        <taxon>Eukaryota</taxon>
        <taxon>Metazoa</taxon>
        <taxon>Ecdysozoa</taxon>
        <taxon>Arthropoda</taxon>
        <taxon>Chelicerata</taxon>
        <taxon>Arachnida</taxon>
        <taxon>Acari</taxon>
        <taxon>Parasitiformes</taxon>
        <taxon>Mesostigmata</taxon>
        <taxon>Gamasina</taxon>
        <taxon>Phytoseioidea</taxon>
        <taxon>Phytoseiidae</taxon>
        <taxon>Typhlodrominae</taxon>
        <taxon>Galendromus</taxon>
    </lineage>
</organism>
<dbReference type="InterPro" id="IPR013749">
    <property type="entry name" value="PM/HMP-P_kinase-1"/>
</dbReference>
<keyword evidence="16" id="KW-1185">Reference proteome</keyword>
<evidence type="ECO:0000256" key="9">
    <source>
        <dbReference type="ARBA" id="ARBA00022777"/>
    </source>
</evidence>
<sequence>MYADRRILSIQSHVVHGYAGNRCAVLPLQVLGFEVDFINSVQFSNHTGYPHMTGTKVSAKELGDLYEGLKVNNIAQYSHVLTGYVASVDFIRKLALIVGDLKSRNPNAIYLCDPVLGDNGEFYVPPELTEEYRKLLLPLCDILTPNQFELGELTGMDVSTESNILKAIDKLHDMGVPKITVSSADSSQGHYITCFGSCRKDRSRFKLNIPKLPVQLVGTGDLFAATTLAWNTLSGCFESAVKNAVNSVHVVIKDTMAHSAELKESNPDLPESACSELRLVQNLSTIMKPPETIAAAKF</sequence>
<evidence type="ECO:0000256" key="6">
    <source>
        <dbReference type="ARBA" id="ARBA00018134"/>
    </source>
</evidence>
<comment type="catalytic activity">
    <reaction evidence="14">
        <text>pyridoxine + ATP = pyridoxine 5'-phosphate + ADP + H(+)</text>
        <dbReference type="Rhea" id="RHEA:25108"/>
        <dbReference type="ChEBI" id="CHEBI:15378"/>
        <dbReference type="ChEBI" id="CHEBI:16709"/>
        <dbReference type="ChEBI" id="CHEBI:30616"/>
        <dbReference type="ChEBI" id="CHEBI:58589"/>
        <dbReference type="ChEBI" id="CHEBI:456216"/>
        <dbReference type="EC" id="2.7.1.35"/>
    </reaction>
    <physiologicalReaction direction="left-to-right" evidence="14">
        <dbReference type="Rhea" id="RHEA:25109"/>
    </physiologicalReaction>
</comment>